<dbReference type="EMBL" id="AP013068">
    <property type="protein sequence ID" value="BAN48365.1"/>
    <property type="molecule type" value="Genomic_DNA"/>
</dbReference>
<dbReference type="PANTHER" id="PTHR34180:SF1">
    <property type="entry name" value="BETA-ALANYL-DOPAMINE_CARCININE HYDROLASE"/>
    <property type="match status" value="1"/>
</dbReference>
<gene>
    <name evidence="2" type="ORF">PCA10_26330</name>
</gene>
<dbReference type="Proteomes" id="UP000015503">
    <property type="component" value="Chromosome"/>
</dbReference>
<dbReference type="Gene3D" id="1.10.10.2120">
    <property type="match status" value="1"/>
</dbReference>
<dbReference type="AlphaFoldDB" id="S6AIV3"/>
<dbReference type="NCBIfam" id="NF040521">
    <property type="entry name" value="C45_proenzyme"/>
    <property type="match status" value="1"/>
</dbReference>
<evidence type="ECO:0000313" key="3">
    <source>
        <dbReference type="Proteomes" id="UP000015503"/>
    </source>
</evidence>
<dbReference type="PATRIC" id="fig|1245471.3.peg.2663"/>
<dbReference type="KEGG" id="pre:PCA10_26330"/>
<dbReference type="InterPro" id="IPR047801">
    <property type="entry name" value="Peptidase_C45"/>
</dbReference>
<accession>S6AIV3</accession>
<dbReference type="InterPro" id="IPR047794">
    <property type="entry name" value="C45_proenzyme-like"/>
</dbReference>
<evidence type="ECO:0000313" key="2">
    <source>
        <dbReference type="EMBL" id="BAN48365.1"/>
    </source>
</evidence>
<dbReference type="Pfam" id="PF03417">
    <property type="entry name" value="AAT"/>
    <property type="match status" value="1"/>
</dbReference>
<dbReference type="STRING" id="1245471.PCA10_26330"/>
<dbReference type="Gene3D" id="3.60.60.10">
    <property type="entry name" value="Penicillin V Acylase, Chain A"/>
    <property type="match status" value="1"/>
</dbReference>
<proteinExistence type="predicted"/>
<feature type="domain" description="Peptidase C45 hydrolase" evidence="1">
    <location>
        <begin position="118"/>
        <end position="260"/>
    </location>
</feature>
<evidence type="ECO:0000259" key="1">
    <source>
        <dbReference type="Pfam" id="PF03417"/>
    </source>
</evidence>
<dbReference type="HOGENOM" id="CLU_037787_0_1_6"/>
<sequence>MSILFRSSVLAPRERGREFGDAHARQIAMTVSNYQGLFQRVATRPYDVGALGAQALEQIAAFAAPLHEEILGIAEGAGIDAEFIGAINARTEILAYLGAQLRGECSTVVQANPFGAPVTAQTWDWYAEFADTWLTWEIPHADGRLTTTVTEFGIVGKPGVNNRGLGTHFNILHHQRDGERIGVPVHVLSRWILDSCGDINQAMLLCHAAGVSASSVLTLVAAVEGASAAVSVELHPGGPALVFPDDNGLLIHTNHFLAEAVRPFDTEPAAYPDTLVRYDLLRRRLAGRAGLETHDLLTALNSHLGSTGALCCHPAADLPQTGQYATLASITLDVLAGTLQALPGGPCRHL</sequence>
<name>S6AIV3_METRE</name>
<dbReference type="RefSeq" id="WP_016492559.1">
    <property type="nucleotide sequence ID" value="NC_021499.1"/>
</dbReference>
<dbReference type="eggNOG" id="COG4927">
    <property type="taxonomic scope" value="Bacteria"/>
</dbReference>
<protein>
    <recommendedName>
        <fullName evidence="1">Peptidase C45 hydrolase domain-containing protein</fullName>
    </recommendedName>
</protein>
<dbReference type="PANTHER" id="PTHR34180">
    <property type="entry name" value="PEPTIDASE C45"/>
    <property type="match status" value="1"/>
</dbReference>
<organism evidence="2 3">
    <name type="scientific">Metapseudomonas resinovorans NBRC 106553</name>
    <dbReference type="NCBI Taxonomy" id="1245471"/>
    <lineage>
        <taxon>Bacteria</taxon>
        <taxon>Pseudomonadati</taxon>
        <taxon>Pseudomonadota</taxon>
        <taxon>Gammaproteobacteria</taxon>
        <taxon>Pseudomonadales</taxon>
        <taxon>Pseudomonadaceae</taxon>
        <taxon>Metapseudomonas</taxon>
    </lineage>
</organism>
<keyword evidence="3" id="KW-1185">Reference proteome</keyword>
<dbReference type="InterPro" id="IPR005079">
    <property type="entry name" value="Peptidase_C45_hydrolase"/>
</dbReference>
<reference evidence="2 3" key="1">
    <citation type="journal article" date="2013" name="Genome Announc.">
        <title>Complete Genome Sequence of the Carbazole Degrader Pseudomonas resinovorans Strain CA10 (NBRC 106553).</title>
        <authorList>
            <person name="Shintani M."/>
            <person name="Hosoyama A."/>
            <person name="Ohji S."/>
            <person name="Tsuchikane K."/>
            <person name="Takarada H."/>
            <person name="Yamazoe A."/>
            <person name="Fujita N."/>
            <person name="Nojiri H."/>
        </authorList>
    </citation>
    <scope>NUCLEOTIDE SEQUENCE [LARGE SCALE GENOMIC DNA]</scope>
    <source>
        <strain evidence="2 3">NBRC 106553</strain>
    </source>
</reference>